<dbReference type="Proteomes" id="UP000003053">
    <property type="component" value="Unassembled WGS sequence"/>
</dbReference>
<dbReference type="STRING" id="313594.PI23P_11862"/>
<proteinExistence type="predicted"/>
<reference evidence="1 2" key="1">
    <citation type="submission" date="2006-02" db="EMBL/GenBank/DDBJ databases">
        <authorList>
            <person name="Murray A."/>
            <person name="Staley J."/>
            <person name="Ferriera S."/>
            <person name="Johnson J."/>
            <person name="Kravitz S."/>
            <person name="Halpern A."/>
            <person name="Remington K."/>
            <person name="Beeson K."/>
            <person name="Tran B."/>
            <person name="Rogers Y.-H."/>
            <person name="Friedman R."/>
            <person name="Venter J.C."/>
        </authorList>
    </citation>
    <scope>NUCLEOTIDE SEQUENCE [LARGE SCALE GENOMIC DNA]</scope>
    <source>
        <strain evidence="1 2">23-P</strain>
    </source>
</reference>
<dbReference type="PANTHER" id="PTHR33987:SF1">
    <property type="entry name" value="CALCINEURIN-LIKE METALLO-PHOSPHOESTERASE SUPERFAMILY PROTEIN"/>
    <property type="match status" value="1"/>
</dbReference>
<dbReference type="InterPro" id="IPR038607">
    <property type="entry name" value="PhoD-like_sf"/>
</dbReference>
<dbReference type="EMBL" id="AAOG01000003">
    <property type="protein sequence ID" value="EAR12028.1"/>
    <property type="molecule type" value="Genomic_DNA"/>
</dbReference>
<gene>
    <name evidence="1" type="ORF">PI23P_11862</name>
</gene>
<dbReference type="PANTHER" id="PTHR33987">
    <property type="entry name" value="CALCINEURIN-LIKE METALLO-PHOSPHOESTERASE SUPERFAMILY PROTEIN"/>
    <property type="match status" value="1"/>
</dbReference>
<dbReference type="RefSeq" id="WP_004570988.1">
    <property type="nucleotide sequence ID" value="NZ_CH724148.1"/>
</dbReference>
<dbReference type="Gene3D" id="3.60.21.70">
    <property type="entry name" value="PhoD-like phosphatase"/>
    <property type="match status" value="1"/>
</dbReference>
<dbReference type="HOGENOM" id="CLU_1729696_0_0_10"/>
<dbReference type="AlphaFoldDB" id="A4C1M5"/>
<dbReference type="eggNOG" id="COG3540">
    <property type="taxonomic scope" value="Bacteria"/>
</dbReference>
<protein>
    <submittedName>
        <fullName evidence="1">Alkaline phosphatase D domain protein</fullName>
    </submittedName>
</protein>
<accession>A4C1M5</accession>
<name>A4C1M5_9FLAO</name>
<comment type="caution">
    <text evidence="1">The sequence shown here is derived from an EMBL/GenBank/DDBJ whole genome shotgun (WGS) entry which is preliminary data.</text>
</comment>
<dbReference type="OrthoDB" id="9763616at2"/>
<keyword evidence="2" id="KW-1185">Reference proteome</keyword>
<evidence type="ECO:0000313" key="2">
    <source>
        <dbReference type="Proteomes" id="UP000003053"/>
    </source>
</evidence>
<organism evidence="1 2">
    <name type="scientific">Polaribacter irgensii 23-P</name>
    <dbReference type="NCBI Taxonomy" id="313594"/>
    <lineage>
        <taxon>Bacteria</taxon>
        <taxon>Pseudomonadati</taxon>
        <taxon>Bacteroidota</taxon>
        <taxon>Flavobacteriia</taxon>
        <taxon>Flavobacteriales</taxon>
        <taxon>Flavobacteriaceae</taxon>
    </lineage>
</organism>
<evidence type="ECO:0000313" key="1">
    <source>
        <dbReference type="EMBL" id="EAR12028.1"/>
    </source>
</evidence>
<sequence length="151" mass="17311">MTMESTMLVQIFVKKTEAQKIFLDFFEAPEDHSRRSHKGVYHSEIFKTKKGRVKVPVLDTRYFKTALTKSTKLNKKHTPNRYGKGAILAEAQWKGLTNELNNTDADFNIIVSSIQVLSAEHGFETWGNFPHEIDKLKAIIKKQSQRCGLTL</sequence>